<feature type="domain" description="Protein kinase" evidence="12">
    <location>
        <begin position="82"/>
        <end position="466"/>
    </location>
</feature>
<dbReference type="InterPro" id="IPR050236">
    <property type="entry name" value="Ser_Thr_kinase_AGC"/>
</dbReference>
<comment type="catalytic activity">
    <reaction evidence="8">
        <text>L-threonyl-[protein] + ATP = O-phospho-L-threonyl-[protein] + ADP + H(+)</text>
        <dbReference type="Rhea" id="RHEA:46608"/>
        <dbReference type="Rhea" id="RHEA-COMP:11060"/>
        <dbReference type="Rhea" id="RHEA-COMP:11605"/>
        <dbReference type="ChEBI" id="CHEBI:15378"/>
        <dbReference type="ChEBI" id="CHEBI:30013"/>
        <dbReference type="ChEBI" id="CHEBI:30616"/>
        <dbReference type="ChEBI" id="CHEBI:61977"/>
        <dbReference type="ChEBI" id="CHEBI:456216"/>
        <dbReference type="EC" id="2.7.11.1"/>
    </reaction>
</comment>
<evidence type="ECO:0000256" key="7">
    <source>
        <dbReference type="ARBA" id="ARBA00022840"/>
    </source>
</evidence>
<keyword evidence="6 13" id="KW-0418">Kinase</keyword>
<dbReference type="Gene3D" id="1.10.510.10">
    <property type="entry name" value="Transferase(Phosphotransferase) domain 1"/>
    <property type="match status" value="1"/>
</dbReference>
<dbReference type="InterPro" id="IPR000719">
    <property type="entry name" value="Prot_kinase_dom"/>
</dbReference>
<sequence length="466" mass="55816">MEFQMSAATRDRVESAKSYIERKYAKALLIERQFKQNWQLLQLKMESLQMNIVEKQMIEREVMKQELQVNRKKRQKITTNDYEPLAIIGRGAFGEVRVCREKKTGQIVAIKKMKKSEMIQKNQLSHVRAERDILTNKENNWIVNLICSFQDQRYLYLVMEFLQGGDLMNLLIKKDIFTERESRFYASELILAIDSVHKMNYIHRDIKPDNILIGKDGHIKLSDFGLCKHSVIIYIQKKYLFFQKQKAEINLYYRQIFIRIFIVKTLWFFNNEKIRIIQSQHFLQQELQIIQHLKFLNNKDIQRQLIGGVWGLYYLKCFWDILLFIQNILNRLAKISLIGEKHLIFLMNLVFLIMPGTQFRNQYKIKKLDQVLMEFRKSKHILFFKEQIGKNQNNKKQFIFLKQMISLTFQISMIIKKKSHGQTQKIKKLDKKIDLLIKILSDILINKILKILKALFVKFLMISMSE</sequence>
<keyword evidence="4 13" id="KW-0808">Transferase</keyword>
<keyword evidence="3" id="KW-0597">Phosphoprotein</keyword>
<dbReference type="SMART" id="SM00220">
    <property type="entry name" value="S_TKc"/>
    <property type="match status" value="1"/>
</dbReference>
<evidence type="ECO:0000259" key="12">
    <source>
        <dbReference type="PROSITE" id="PS50011"/>
    </source>
</evidence>
<dbReference type="GO" id="GO:0004674">
    <property type="term" value="F:protein serine/threonine kinase activity"/>
    <property type="evidence" value="ECO:0007669"/>
    <property type="project" value="UniProtKB-KW"/>
</dbReference>
<name>G0QRH1_ICHMU</name>
<evidence type="ECO:0000256" key="4">
    <source>
        <dbReference type="ARBA" id="ARBA00022679"/>
    </source>
</evidence>
<dbReference type="InParanoid" id="G0QRH1"/>
<dbReference type="EMBL" id="GL983757">
    <property type="protein sequence ID" value="EGR32184.1"/>
    <property type="molecule type" value="Genomic_DNA"/>
</dbReference>
<dbReference type="OrthoDB" id="3638488at2759"/>
<dbReference type="STRING" id="857967.G0QRH1"/>
<dbReference type="AlphaFoldDB" id="G0QRH1"/>
<feature type="non-terminal residue" evidence="13">
    <location>
        <position position="466"/>
    </location>
</feature>
<evidence type="ECO:0000256" key="9">
    <source>
        <dbReference type="ARBA" id="ARBA00048679"/>
    </source>
</evidence>
<dbReference type="PROSITE" id="PS00107">
    <property type="entry name" value="PROTEIN_KINASE_ATP"/>
    <property type="match status" value="1"/>
</dbReference>
<evidence type="ECO:0000256" key="2">
    <source>
        <dbReference type="ARBA" id="ARBA00022527"/>
    </source>
</evidence>
<evidence type="ECO:0000256" key="1">
    <source>
        <dbReference type="ARBA" id="ARBA00012513"/>
    </source>
</evidence>
<gene>
    <name evidence="13" type="ORF">IMG5_092920</name>
</gene>
<dbReference type="Pfam" id="PF00069">
    <property type="entry name" value="Pkinase"/>
    <property type="match status" value="1"/>
</dbReference>
<dbReference type="PROSITE" id="PS50011">
    <property type="entry name" value="PROTEIN_KINASE_DOM"/>
    <property type="match status" value="1"/>
</dbReference>
<keyword evidence="14" id="KW-1185">Reference proteome</keyword>
<evidence type="ECO:0000256" key="5">
    <source>
        <dbReference type="ARBA" id="ARBA00022741"/>
    </source>
</evidence>
<dbReference type="GO" id="GO:0106310">
    <property type="term" value="F:protein serine kinase activity"/>
    <property type="evidence" value="ECO:0007669"/>
    <property type="project" value="RHEA"/>
</dbReference>
<dbReference type="InterPro" id="IPR008271">
    <property type="entry name" value="Ser/Thr_kinase_AS"/>
</dbReference>
<evidence type="ECO:0000256" key="6">
    <source>
        <dbReference type="ARBA" id="ARBA00022777"/>
    </source>
</evidence>
<dbReference type="FunFam" id="1.10.510.10:FF:000042">
    <property type="entry name" value="Non-specific serine/threonine protein kinase"/>
    <property type="match status" value="1"/>
</dbReference>
<evidence type="ECO:0000256" key="11">
    <source>
        <dbReference type="RuleBase" id="RU000304"/>
    </source>
</evidence>
<dbReference type="GeneID" id="14908340"/>
<dbReference type="FunFam" id="3.30.200.20:FF:000192">
    <property type="entry name" value="Serine/threonine-protein kinase cot-1"/>
    <property type="match status" value="1"/>
</dbReference>
<comment type="catalytic activity">
    <reaction evidence="9">
        <text>L-seryl-[protein] + ATP = O-phospho-L-seryl-[protein] + ADP + H(+)</text>
        <dbReference type="Rhea" id="RHEA:17989"/>
        <dbReference type="Rhea" id="RHEA-COMP:9863"/>
        <dbReference type="Rhea" id="RHEA-COMP:11604"/>
        <dbReference type="ChEBI" id="CHEBI:15378"/>
        <dbReference type="ChEBI" id="CHEBI:29999"/>
        <dbReference type="ChEBI" id="CHEBI:30616"/>
        <dbReference type="ChEBI" id="CHEBI:83421"/>
        <dbReference type="ChEBI" id="CHEBI:456216"/>
        <dbReference type="EC" id="2.7.11.1"/>
    </reaction>
</comment>
<dbReference type="PROSITE" id="PS00108">
    <property type="entry name" value="PROTEIN_KINASE_ST"/>
    <property type="match status" value="1"/>
</dbReference>
<evidence type="ECO:0000313" key="13">
    <source>
        <dbReference type="EMBL" id="EGR32184.1"/>
    </source>
</evidence>
<keyword evidence="7 10" id="KW-0067">ATP-binding</keyword>
<dbReference type="Proteomes" id="UP000008983">
    <property type="component" value="Unassembled WGS sequence"/>
</dbReference>
<dbReference type="RefSeq" id="XP_004035670.1">
    <property type="nucleotide sequence ID" value="XM_004035622.1"/>
</dbReference>
<comment type="similarity">
    <text evidence="11">Belongs to the protein kinase superfamily.</text>
</comment>
<dbReference type="eggNOG" id="KOG0605">
    <property type="taxonomic scope" value="Eukaryota"/>
</dbReference>
<dbReference type="InterPro" id="IPR017441">
    <property type="entry name" value="Protein_kinase_ATP_BS"/>
</dbReference>
<feature type="binding site" evidence="10">
    <location>
        <position position="112"/>
    </location>
    <ligand>
        <name>ATP</name>
        <dbReference type="ChEBI" id="CHEBI:30616"/>
    </ligand>
</feature>
<reference evidence="13 14" key="1">
    <citation type="submission" date="2011-07" db="EMBL/GenBank/DDBJ databases">
        <authorList>
            <person name="Coyne R."/>
            <person name="Brami D."/>
            <person name="Johnson J."/>
            <person name="Hostetler J."/>
            <person name="Hannick L."/>
            <person name="Clark T."/>
            <person name="Cassidy-Hanley D."/>
            <person name="Inman J."/>
        </authorList>
    </citation>
    <scope>NUCLEOTIDE SEQUENCE [LARGE SCALE GENOMIC DNA]</scope>
    <source>
        <strain evidence="13 14">G5</strain>
    </source>
</reference>
<evidence type="ECO:0000256" key="8">
    <source>
        <dbReference type="ARBA" id="ARBA00047899"/>
    </source>
</evidence>
<dbReference type="SUPFAM" id="SSF56112">
    <property type="entry name" value="Protein kinase-like (PK-like)"/>
    <property type="match status" value="1"/>
</dbReference>
<dbReference type="GO" id="GO:0035556">
    <property type="term" value="P:intracellular signal transduction"/>
    <property type="evidence" value="ECO:0007669"/>
    <property type="project" value="TreeGrafter"/>
</dbReference>
<dbReference type="GO" id="GO:0005524">
    <property type="term" value="F:ATP binding"/>
    <property type="evidence" value="ECO:0007669"/>
    <property type="project" value="UniProtKB-UniRule"/>
</dbReference>
<accession>G0QRH1</accession>
<evidence type="ECO:0000256" key="3">
    <source>
        <dbReference type="ARBA" id="ARBA00022553"/>
    </source>
</evidence>
<dbReference type="InterPro" id="IPR011009">
    <property type="entry name" value="Kinase-like_dom_sf"/>
</dbReference>
<evidence type="ECO:0000256" key="10">
    <source>
        <dbReference type="PROSITE-ProRule" id="PRU10141"/>
    </source>
</evidence>
<dbReference type="OMA" id="VCTHIFF"/>
<dbReference type="PANTHER" id="PTHR24356:SF184">
    <property type="entry name" value="SERINE_THREONINE-PROTEIN KINASE TRICORNERED"/>
    <property type="match status" value="1"/>
</dbReference>
<dbReference type="PANTHER" id="PTHR24356">
    <property type="entry name" value="SERINE/THREONINE-PROTEIN KINASE"/>
    <property type="match status" value="1"/>
</dbReference>
<organism evidence="13 14">
    <name type="scientific">Ichthyophthirius multifiliis</name>
    <name type="common">White spot disease agent</name>
    <name type="synonym">Ich</name>
    <dbReference type="NCBI Taxonomy" id="5932"/>
    <lineage>
        <taxon>Eukaryota</taxon>
        <taxon>Sar</taxon>
        <taxon>Alveolata</taxon>
        <taxon>Ciliophora</taxon>
        <taxon>Intramacronucleata</taxon>
        <taxon>Oligohymenophorea</taxon>
        <taxon>Hymenostomatida</taxon>
        <taxon>Ophryoglenina</taxon>
        <taxon>Ichthyophthirius</taxon>
    </lineage>
</organism>
<proteinExistence type="inferred from homology"/>
<dbReference type="Gene3D" id="3.30.200.20">
    <property type="entry name" value="Phosphorylase Kinase, domain 1"/>
    <property type="match status" value="1"/>
</dbReference>
<protein>
    <recommendedName>
        <fullName evidence="1">non-specific serine/threonine protein kinase</fullName>
        <ecNumber evidence="1">2.7.11.1</ecNumber>
    </recommendedName>
</protein>
<keyword evidence="5 10" id="KW-0547">Nucleotide-binding</keyword>
<keyword evidence="2 11" id="KW-0723">Serine/threonine-protein kinase</keyword>
<evidence type="ECO:0000313" key="14">
    <source>
        <dbReference type="Proteomes" id="UP000008983"/>
    </source>
</evidence>
<dbReference type="EC" id="2.7.11.1" evidence="1"/>